<name>A0A5N3V2V6_MUNMU</name>
<evidence type="ECO:0008006" key="3">
    <source>
        <dbReference type="Google" id="ProtNLM"/>
    </source>
</evidence>
<sequence length="312" mass="34584">MGGQVSSPGSFRGLPCASKANADWMSALSSRLWDVPLHQLSIPGSHDTMTYCLNKKSPISSKEPRLLQLLGRALPCVTLPVVLRWSTTQVLSVAEQLDAGVRYLDLRIAHVESGPERNLHFVHMVYTTALVEMMTPKGTDTRPLRQTHIHSRQERSILSAAKSGHRAPCFVCEVPTLRQLWSRGQQVILSYEDEASVSQHAELWPAIPYWWGNQVKPRDLIHYLEHMKSCGRPGGLFVAGINLTENLEFILVHPAWSLEKLTRWGLPHLCAWVRAQCPGSAAGCTNIIAGDFIGASGFVSDVIGLNRKLLRG</sequence>
<dbReference type="AlphaFoldDB" id="A0A5N3V2V6"/>
<protein>
    <recommendedName>
        <fullName evidence="3">Phosphatidylinositol-specific phospholipase C X domain-containing protein</fullName>
    </recommendedName>
</protein>
<dbReference type="Gene3D" id="3.20.20.190">
    <property type="entry name" value="Phosphatidylinositol (PI) phosphodiesterase"/>
    <property type="match status" value="1"/>
</dbReference>
<dbReference type="GO" id="GO:0008081">
    <property type="term" value="F:phosphoric diester hydrolase activity"/>
    <property type="evidence" value="ECO:0007669"/>
    <property type="project" value="InterPro"/>
</dbReference>
<dbReference type="PANTHER" id="PTHR13593:SF24">
    <property type="entry name" value="PI-PLC X DOMAIN-CONTAINING PROTEIN 1"/>
    <property type="match status" value="1"/>
</dbReference>
<reference evidence="1 2" key="1">
    <citation type="submission" date="2019-06" db="EMBL/GenBank/DDBJ databases">
        <title>Discovery of a novel chromosome fission-fusion reversal in muntjac.</title>
        <authorList>
            <person name="Mudd A.B."/>
            <person name="Bredeson J.V."/>
            <person name="Baum R."/>
            <person name="Hockemeyer D."/>
            <person name="Rokhsar D.S."/>
        </authorList>
    </citation>
    <scope>NUCLEOTIDE SEQUENCE [LARGE SCALE GENOMIC DNA]</scope>
    <source>
        <strain evidence="1">UTSW_UCB_Mm</strain>
        <tissue evidence="1">Fibroblast cell line</tissue>
    </source>
</reference>
<dbReference type="Proteomes" id="UP000326458">
    <property type="component" value="Unassembled WGS sequence"/>
</dbReference>
<dbReference type="InterPro" id="IPR051057">
    <property type="entry name" value="PI-PLC_domain"/>
</dbReference>
<dbReference type="PANTHER" id="PTHR13593">
    <property type="match status" value="1"/>
</dbReference>
<keyword evidence="2" id="KW-1185">Reference proteome</keyword>
<organism evidence="1 2">
    <name type="scientific">Muntiacus muntjak</name>
    <name type="common">Barking deer</name>
    <name type="synonym">Indian muntjac</name>
    <dbReference type="NCBI Taxonomy" id="9888"/>
    <lineage>
        <taxon>Eukaryota</taxon>
        <taxon>Metazoa</taxon>
        <taxon>Chordata</taxon>
        <taxon>Craniata</taxon>
        <taxon>Vertebrata</taxon>
        <taxon>Euteleostomi</taxon>
        <taxon>Mammalia</taxon>
        <taxon>Eutheria</taxon>
        <taxon>Laurasiatheria</taxon>
        <taxon>Artiodactyla</taxon>
        <taxon>Ruminantia</taxon>
        <taxon>Pecora</taxon>
        <taxon>Cervidae</taxon>
        <taxon>Muntiacinae</taxon>
        <taxon>Muntiacus</taxon>
    </lineage>
</organism>
<gene>
    <name evidence="1" type="ORF">FD754_020400</name>
</gene>
<comment type="caution">
    <text evidence="1">The sequence shown here is derived from an EMBL/GenBank/DDBJ whole genome shotgun (WGS) entry which is preliminary data.</text>
</comment>
<dbReference type="GO" id="GO:0006629">
    <property type="term" value="P:lipid metabolic process"/>
    <property type="evidence" value="ECO:0007669"/>
    <property type="project" value="InterPro"/>
</dbReference>
<dbReference type="InterPro" id="IPR017946">
    <property type="entry name" value="PLC-like_Pdiesterase_TIM-brl"/>
</dbReference>
<dbReference type="PROSITE" id="PS50007">
    <property type="entry name" value="PIPLC_X_DOMAIN"/>
    <property type="match status" value="1"/>
</dbReference>
<accession>A0A5N3V2V6</accession>
<evidence type="ECO:0000313" key="1">
    <source>
        <dbReference type="EMBL" id="KAB0343474.1"/>
    </source>
</evidence>
<evidence type="ECO:0000313" key="2">
    <source>
        <dbReference type="Proteomes" id="UP000326458"/>
    </source>
</evidence>
<dbReference type="SUPFAM" id="SSF51695">
    <property type="entry name" value="PLC-like phosphodiesterases"/>
    <property type="match status" value="1"/>
</dbReference>
<proteinExistence type="predicted"/>
<dbReference type="EMBL" id="VCEA01000003">
    <property type="protein sequence ID" value="KAB0343474.1"/>
    <property type="molecule type" value="Genomic_DNA"/>
</dbReference>